<feature type="domain" description="Histidine kinase" evidence="11">
    <location>
        <begin position="505"/>
        <end position="723"/>
    </location>
</feature>
<evidence type="ECO:0000313" key="13">
    <source>
        <dbReference type="Proteomes" id="UP000503482"/>
    </source>
</evidence>
<dbReference type="Pfam" id="PF00989">
    <property type="entry name" value="PAS"/>
    <property type="match status" value="1"/>
</dbReference>
<dbReference type="Pfam" id="PF04392">
    <property type="entry name" value="ABC_sub_bind"/>
    <property type="match status" value="1"/>
</dbReference>
<dbReference type="InterPro" id="IPR005467">
    <property type="entry name" value="His_kinase_dom"/>
</dbReference>
<dbReference type="Gene3D" id="1.10.287.130">
    <property type="match status" value="1"/>
</dbReference>
<evidence type="ECO:0000256" key="8">
    <source>
        <dbReference type="ARBA" id="ARBA00023012"/>
    </source>
</evidence>
<dbReference type="GO" id="GO:0000155">
    <property type="term" value="F:phosphorelay sensor kinase activity"/>
    <property type="evidence" value="ECO:0007669"/>
    <property type="project" value="InterPro"/>
</dbReference>
<evidence type="ECO:0000256" key="1">
    <source>
        <dbReference type="ARBA" id="ARBA00000085"/>
    </source>
</evidence>
<keyword evidence="3" id="KW-0597">Phosphoprotein</keyword>
<dbReference type="AlphaFoldDB" id="A0AAE7BC51"/>
<sequence length="725" mass="84333">MKLIIFFILFMSSLYSSSNNEILLLHSYNNGLKWSDNITKGIQDILDKYPEYELTIESMDSKKIDTNDYFDNLLSLYKKKFSNRKYAVVITADNYAFEFALSHHEDIFNNSPIVFCGVENFNEKIIPTNQKKYVTGVVEYKEIEKNINLISKTIKDLNTLYIISDESFSSEAIKNQILEEIHKFKNKFKIIFDNQIDIDTISEKINSLPPNSAVLFTSLYRDKNNKYIPYSQLRTLFKSSKYPVFATNKIHLNEGVIGGIVVDPFEQGFLAAQKTIEILDGKEPYLIPISKPVSKYYFDYNVLEKFNLNSSSIPLLATVLNKPKNFFEENREFIDSTFILIPLFILLIIGLIVNITKRIGLEIKLIEQNKLDSVLLNNIKGAVYWKSNDNKILGCNDSLCRLLDLSKENIIGYDIKKVIPELFEKVNDENEFVEEMETILNFKHRKVDALIRRRKYFNKNNEEAGVVTIVSDLTQLKKLENQRKKNEQFIIQRSKLSEIGEMMTSIAHQWKAPLIEISTIAQELLYKKNKKEFTKEDNQEFVNEIMTQVQYMTKTIDDFRSFIKPSLIKSEFDVNSAMDELLRVVEHNIKYNYIKIEVSYEDNKRFNIYGYPNEFKQTILSIINNSRDSILKRRQTEEFEGLITIEIKSQDNKTILSIKDNGIGIKEENLERIFEPFFTSKKNGDGFGLYMVKLIIEDKMNGKIEAIKCHTGANILISLINKVES</sequence>
<keyword evidence="7" id="KW-0067">ATP-binding</keyword>
<dbReference type="PANTHER" id="PTHR43065">
    <property type="entry name" value="SENSOR HISTIDINE KINASE"/>
    <property type="match status" value="1"/>
</dbReference>
<dbReference type="EC" id="2.7.13.3" evidence="2"/>
<keyword evidence="9" id="KW-1133">Transmembrane helix</keyword>
<proteinExistence type="predicted"/>
<evidence type="ECO:0000256" key="6">
    <source>
        <dbReference type="ARBA" id="ARBA00022777"/>
    </source>
</evidence>
<dbReference type="PRINTS" id="PR00344">
    <property type="entry name" value="BCTRLSENSOR"/>
</dbReference>
<feature type="transmembrane region" description="Helical" evidence="9">
    <location>
        <begin position="333"/>
        <end position="355"/>
    </location>
</feature>
<dbReference type="SUPFAM" id="SSF55785">
    <property type="entry name" value="PYP-like sensor domain (PAS domain)"/>
    <property type="match status" value="1"/>
</dbReference>
<dbReference type="SMART" id="SM00387">
    <property type="entry name" value="HATPase_c"/>
    <property type="match status" value="1"/>
</dbReference>
<keyword evidence="13" id="KW-1185">Reference proteome</keyword>
<organism evidence="12 13">
    <name type="scientific">Arcobacter venerupis</name>
    <dbReference type="NCBI Taxonomy" id="1054033"/>
    <lineage>
        <taxon>Bacteria</taxon>
        <taxon>Pseudomonadati</taxon>
        <taxon>Campylobacterota</taxon>
        <taxon>Epsilonproteobacteria</taxon>
        <taxon>Campylobacterales</taxon>
        <taxon>Arcobacteraceae</taxon>
        <taxon>Arcobacter</taxon>
    </lineage>
</organism>
<evidence type="ECO:0000256" key="10">
    <source>
        <dbReference type="SAM" id="SignalP"/>
    </source>
</evidence>
<dbReference type="InterPro" id="IPR035965">
    <property type="entry name" value="PAS-like_dom_sf"/>
</dbReference>
<keyword evidence="4" id="KW-0808">Transferase</keyword>
<keyword evidence="9" id="KW-0472">Membrane</keyword>
<evidence type="ECO:0000259" key="11">
    <source>
        <dbReference type="PROSITE" id="PS50109"/>
    </source>
</evidence>
<dbReference type="Gene3D" id="3.30.565.10">
    <property type="entry name" value="Histidine kinase-like ATPase, C-terminal domain"/>
    <property type="match status" value="1"/>
</dbReference>
<evidence type="ECO:0000256" key="3">
    <source>
        <dbReference type="ARBA" id="ARBA00022553"/>
    </source>
</evidence>
<evidence type="ECO:0000313" key="12">
    <source>
        <dbReference type="EMBL" id="QKF68346.1"/>
    </source>
</evidence>
<dbReference type="RefSeq" id="WP_228201907.1">
    <property type="nucleotide sequence ID" value="NZ_CP053840.1"/>
</dbReference>
<evidence type="ECO:0000256" key="5">
    <source>
        <dbReference type="ARBA" id="ARBA00022741"/>
    </source>
</evidence>
<dbReference type="PANTHER" id="PTHR43065:SF10">
    <property type="entry name" value="PEROXIDE STRESS-ACTIVATED HISTIDINE KINASE MAK3"/>
    <property type="match status" value="1"/>
</dbReference>
<dbReference type="PROSITE" id="PS50109">
    <property type="entry name" value="HIS_KIN"/>
    <property type="match status" value="1"/>
</dbReference>
<dbReference type="Gene3D" id="3.40.50.2300">
    <property type="match status" value="2"/>
</dbReference>
<dbReference type="InterPro" id="IPR036097">
    <property type="entry name" value="HisK_dim/P_sf"/>
</dbReference>
<feature type="signal peptide" evidence="10">
    <location>
        <begin position="1"/>
        <end position="18"/>
    </location>
</feature>
<feature type="chain" id="PRO_5042140617" description="histidine kinase" evidence="10">
    <location>
        <begin position="19"/>
        <end position="725"/>
    </location>
</feature>
<dbReference type="Pfam" id="PF02518">
    <property type="entry name" value="HATPase_c"/>
    <property type="match status" value="1"/>
</dbReference>
<dbReference type="EMBL" id="CP053840">
    <property type="protein sequence ID" value="QKF68346.1"/>
    <property type="molecule type" value="Genomic_DNA"/>
</dbReference>
<accession>A0AAE7BC51</accession>
<dbReference type="GO" id="GO:0005524">
    <property type="term" value="F:ATP binding"/>
    <property type="evidence" value="ECO:0007669"/>
    <property type="project" value="UniProtKB-KW"/>
</dbReference>
<keyword evidence="10" id="KW-0732">Signal</keyword>
<evidence type="ECO:0000256" key="2">
    <source>
        <dbReference type="ARBA" id="ARBA00012438"/>
    </source>
</evidence>
<dbReference type="InterPro" id="IPR013767">
    <property type="entry name" value="PAS_fold"/>
</dbReference>
<dbReference type="SUPFAM" id="SSF55874">
    <property type="entry name" value="ATPase domain of HSP90 chaperone/DNA topoisomerase II/histidine kinase"/>
    <property type="match status" value="1"/>
</dbReference>
<evidence type="ECO:0000256" key="7">
    <source>
        <dbReference type="ARBA" id="ARBA00022840"/>
    </source>
</evidence>
<dbReference type="InterPro" id="IPR004358">
    <property type="entry name" value="Sig_transdc_His_kin-like_C"/>
</dbReference>
<dbReference type="Gene3D" id="3.30.450.20">
    <property type="entry name" value="PAS domain"/>
    <property type="match status" value="1"/>
</dbReference>
<comment type="catalytic activity">
    <reaction evidence="1">
        <text>ATP + protein L-histidine = ADP + protein N-phospho-L-histidine.</text>
        <dbReference type="EC" id="2.7.13.3"/>
    </reaction>
</comment>
<dbReference type="InterPro" id="IPR003594">
    <property type="entry name" value="HATPase_dom"/>
</dbReference>
<dbReference type="InterPro" id="IPR007487">
    <property type="entry name" value="ABC_transpt-TYRBP-like"/>
</dbReference>
<name>A0AAE7BC51_9BACT</name>
<dbReference type="InterPro" id="IPR036890">
    <property type="entry name" value="HATPase_C_sf"/>
</dbReference>
<dbReference type="SUPFAM" id="SSF47384">
    <property type="entry name" value="Homodimeric domain of signal transducing histidine kinase"/>
    <property type="match status" value="1"/>
</dbReference>
<protein>
    <recommendedName>
        <fullName evidence="2">histidine kinase</fullName>
        <ecNumber evidence="2">2.7.13.3</ecNumber>
    </recommendedName>
</protein>
<keyword evidence="5" id="KW-0547">Nucleotide-binding</keyword>
<dbReference type="GO" id="GO:0006355">
    <property type="term" value="P:regulation of DNA-templated transcription"/>
    <property type="evidence" value="ECO:0007669"/>
    <property type="project" value="InterPro"/>
</dbReference>
<gene>
    <name evidence="12" type="ORF">AVENP_2871</name>
</gene>
<keyword evidence="9" id="KW-0812">Transmembrane</keyword>
<dbReference type="Proteomes" id="UP000503482">
    <property type="component" value="Chromosome"/>
</dbReference>
<dbReference type="CDD" id="cd00075">
    <property type="entry name" value="HATPase"/>
    <property type="match status" value="1"/>
</dbReference>
<evidence type="ECO:0000256" key="4">
    <source>
        <dbReference type="ARBA" id="ARBA00022679"/>
    </source>
</evidence>
<keyword evidence="6 12" id="KW-0418">Kinase</keyword>
<keyword evidence="8" id="KW-0902">Two-component regulatory system</keyword>
<reference evidence="12 13" key="1">
    <citation type="submission" date="2020-05" db="EMBL/GenBank/DDBJ databases">
        <title>Complete genome sequencing of Campylobacter and Arcobacter type strains.</title>
        <authorList>
            <person name="Miller W.G."/>
            <person name="Yee E."/>
        </authorList>
    </citation>
    <scope>NUCLEOTIDE SEQUENCE [LARGE SCALE GENOMIC DNA]</scope>
    <source>
        <strain evidence="12 13">LMG 26156</strain>
    </source>
</reference>
<evidence type="ECO:0000256" key="9">
    <source>
        <dbReference type="SAM" id="Phobius"/>
    </source>
</evidence>
<dbReference type="KEGG" id="avp:AVENP_2871"/>